<accession>A0A7W2A8J8</accession>
<gene>
    <name evidence="4" type="ORF">H1191_07960</name>
</gene>
<evidence type="ECO:0000313" key="5">
    <source>
        <dbReference type="Proteomes" id="UP000535491"/>
    </source>
</evidence>
<dbReference type="EMBL" id="JACEIQ010000006">
    <property type="protein sequence ID" value="MBA4494237.1"/>
    <property type="molecule type" value="Genomic_DNA"/>
</dbReference>
<feature type="region of interest" description="Disordered" evidence="1">
    <location>
        <begin position="26"/>
        <end position="55"/>
    </location>
</feature>
<dbReference type="SUPFAM" id="SSF53300">
    <property type="entry name" value="vWA-like"/>
    <property type="match status" value="1"/>
</dbReference>
<dbReference type="RefSeq" id="WP_181751480.1">
    <property type="nucleotide sequence ID" value="NZ_JACEIQ010000006.1"/>
</dbReference>
<dbReference type="InterPro" id="IPR002035">
    <property type="entry name" value="VWF_A"/>
</dbReference>
<evidence type="ECO:0000256" key="1">
    <source>
        <dbReference type="SAM" id="MobiDB-lite"/>
    </source>
</evidence>
<feature type="chain" id="PRO_5039284932" evidence="2">
    <location>
        <begin position="20"/>
        <end position="439"/>
    </location>
</feature>
<feature type="domain" description="VWFA" evidence="3">
    <location>
        <begin position="133"/>
        <end position="330"/>
    </location>
</feature>
<evidence type="ECO:0000256" key="2">
    <source>
        <dbReference type="SAM" id="SignalP"/>
    </source>
</evidence>
<dbReference type="PROSITE" id="PS50234">
    <property type="entry name" value="VWFA"/>
    <property type="match status" value="1"/>
</dbReference>
<keyword evidence="5" id="KW-1185">Reference proteome</keyword>
<dbReference type="Proteomes" id="UP000535491">
    <property type="component" value="Unassembled WGS sequence"/>
</dbReference>
<protein>
    <submittedName>
        <fullName evidence="4">VWA domain-containing protein</fullName>
    </submittedName>
</protein>
<dbReference type="SMART" id="SM00327">
    <property type="entry name" value="VWA"/>
    <property type="match status" value="1"/>
</dbReference>
<keyword evidence="2" id="KW-0732">Signal</keyword>
<comment type="caution">
    <text evidence="4">The sequence shown here is derived from an EMBL/GenBank/DDBJ whole genome shotgun (WGS) entry which is preliminary data.</text>
</comment>
<dbReference type="AlphaFoldDB" id="A0A7W2A8J8"/>
<feature type="signal peptide" evidence="2">
    <location>
        <begin position="1"/>
        <end position="19"/>
    </location>
</feature>
<name>A0A7W2A8J8_9BACL</name>
<dbReference type="InterPro" id="IPR036465">
    <property type="entry name" value="vWFA_dom_sf"/>
</dbReference>
<evidence type="ECO:0000259" key="3">
    <source>
        <dbReference type="PROSITE" id="PS50234"/>
    </source>
</evidence>
<dbReference type="PROSITE" id="PS51257">
    <property type="entry name" value="PROKAR_LIPOPROTEIN"/>
    <property type="match status" value="1"/>
</dbReference>
<dbReference type="Pfam" id="PF00092">
    <property type="entry name" value="VWA"/>
    <property type="match status" value="1"/>
</dbReference>
<evidence type="ECO:0000313" key="4">
    <source>
        <dbReference type="EMBL" id="MBA4494237.1"/>
    </source>
</evidence>
<sequence>MFKRSILFFLAVLLLNFTAACSLQTGEKNKEIPPKKKAGTTAEEMLRDGPGKYAGDQYDSKKLQSELSKLPNNLTADQAYEALIPLLAEDYMSIVKELDQFNPELELLGPVKGSDSDGNKSGNGTKEKKQKTNIAILVDSSGSMAGKVNGNTKMDEAKTAVKHFASNLSEDTKVSLRVYGHKGSNKEKDKAVSCASTEEIYSLKPYDPSSFDSAVSQLQPVGWTPLAAAIKQAGEDLKQGDPDAKKVVYVVSDGLETCGGNPEQEARALHESDIEAIVNIIGFDLDEESKKVLEQVAKAGGGEFKAVESSAEMESGLEALSDLGVLLENLNRQTNNALNSVQTQMRYDNYLRSVLSQNPGLPGKVYNIMEKESERLDAAAEFLEENNQLAKGVGGYDGTLNDKLNKRRELISNYFSDRWDKEEEKVKEAFRKAEEAIKE</sequence>
<dbReference type="Gene3D" id="3.40.50.410">
    <property type="entry name" value="von Willebrand factor, type A domain"/>
    <property type="match status" value="2"/>
</dbReference>
<organism evidence="4 5">
    <name type="scientific">Paenactinomyces guangxiensis</name>
    <dbReference type="NCBI Taxonomy" id="1490290"/>
    <lineage>
        <taxon>Bacteria</taxon>
        <taxon>Bacillati</taxon>
        <taxon>Bacillota</taxon>
        <taxon>Bacilli</taxon>
        <taxon>Bacillales</taxon>
        <taxon>Thermoactinomycetaceae</taxon>
        <taxon>Paenactinomyces</taxon>
    </lineage>
</organism>
<feature type="region of interest" description="Disordered" evidence="1">
    <location>
        <begin position="109"/>
        <end position="131"/>
    </location>
</feature>
<proteinExistence type="predicted"/>
<reference evidence="4 5" key="1">
    <citation type="submission" date="2020-07" db="EMBL/GenBank/DDBJ databases">
        <authorList>
            <person name="Feng H."/>
        </authorList>
    </citation>
    <scope>NUCLEOTIDE SEQUENCE [LARGE SCALE GENOMIC DNA]</scope>
    <source>
        <strain evidence="5">s-10</strain>
    </source>
</reference>